<feature type="domain" description="Myb-like" evidence="9">
    <location>
        <begin position="2"/>
        <end position="53"/>
    </location>
</feature>
<evidence type="ECO:0000256" key="5">
    <source>
        <dbReference type="ARBA" id="ARBA00022737"/>
    </source>
</evidence>
<dbReference type="PROSITE" id="PS50090">
    <property type="entry name" value="MYB_LIKE"/>
    <property type="match status" value="1"/>
</dbReference>
<proteinExistence type="inferred from homology"/>
<comment type="caution">
    <text evidence="11">The sequence shown here is derived from an EMBL/GenBank/DDBJ whole genome shotgun (WGS) entry which is preliminary data.</text>
</comment>
<keyword evidence="5" id="KW-0677">Repeat</keyword>
<dbReference type="Pfam" id="PF00249">
    <property type="entry name" value="Myb_DNA-binding"/>
    <property type="match status" value="1"/>
</dbReference>
<organism evidence="11 12">
    <name type="scientific">Brassica carinata</name>
    <name type="common">Ethiopian mustard</name>
    <name type="synonym">Abyssinian cabbage</name>
    <dbReference type="NCBI Taxonomy" id="52824"/>
    <lineage>
        <taxon>Eukaryota</taxon>
        <taxon>Viridiplantae</taxon>
        <taxon>Streptophyta</taxon>
        <taxon>Embryophyta</taxon>
        <taxon>Tracheophyta</taxon>
        <taxon>Spermatophyta</taxon>
        <taxon>Magnoliopsida</taxon>
        <taxon>eudicotyledons</taxon>
        <taxon>Gunneridae</taxon>
        <taxon>Pentapetalae</taxon>
        <taxon>rosids</taxon>
        <taxon>malvids</taxon>
        <taxon>Brassicales</taxon>
        <taxon>Brassicaceae</taxon>
        <taxon>Brassiceae</taxon>
        <taxon>Brassica</taxon>
    </lineage>
</organism>
<dbReference type="CDD" id="cd00167">
    <property type="entry name" value="SANT"/>
    <property type="match status" value="1"/>
</dbReference>
<name>A0A8X7V2D3_BRACI</name>
<keyword evidence="6" id="KW-0238">DNA-binding</keyword>
<evidence type="ECO:0000259" key="10">
    <source>
        <dbReference type="PROSITE" id="PS51294"/>
    </source>
</evidence>
<protein>
    <submittedName>
        <fullName evidence="11">Uncharacterized protein</fullName>
    </submittedName>
</protein>
<reference evidence="11 12" key="1">
    <citation type="submission" date="2020-02" db="EMBL/GenBank/DDBJ databases">
        <authorList>
            <person name="Ma Q."/>
            <person name="Huang Y."/>
            <person name="Song X."/>
            <person name="Pei D."/>
        </authorList>
    </citation>
    <scope>NUCLEOTIDE SEQUENCE [LARGE SCALE GENOMIC DNA]</scope>
    <source>
        <strain evidence="11">Sxm20200214</strain>
        <tissue evidence="11">Leaf</tissue>
    </source>
</reference>
<evidence type="ECO:0000256" key="8">
    <source>
        <dbReference type="ARBA" id="ARBA00023242"/>
    </source>
</evidence>
<comment type="subcellular location">
    <subcellularLocation>
        <location evidence="1">Nucleus</location>
    </subcellularLocation>
</comment>
<dbReference type="GO" id="GO:0000974">
    <property type="term" value="C:Prp19 complex"/>
    <property type="evidence" value="ECO:0007669"/>
    <property type="project" value="InterPro"/>
</dbReference>
<dbReference type="SUPFAM" id="SSF46689">
    <property type="entry name" value="Homeodomain-like"/>
    <property type="match status" value="1"/>
</dbReference>
<evidence type="ECO:0000313" key="11">
    <source>
        <dbReference type="EMBL" id="KAG2300915.1"/>
    </source>
</evidence>
<dbReference type="AlphaFoldDB" id="A0A8X7V2D3"/>
<dbReference type="PANTHER" id="PTHR45885">
    <property type="entry name" value="CELL DIVISION CYCLE 5-LIKE PROTEIN"/>
    <property type="match status" value="1"/>
</dbReference>
<dbReference type="InterPro" id="IPR017930">
    <property type="entry name" value="Myb_dom"/>
</dbReference>
<dbReference type="SMART" id="SM00717">
    <property type="entry name" value="SANT"/>
    <property type="match status" value="1"/>
</dbReference>
<keyword evidence="12" id="KW-1185">Reference proteome</keyword>
<dbReference type="Proteomes" id="UP000886595">
    <property type="component" value="Unassembled WGS sequence"/>
</dbReference>
<evidence type="ECO:0000256" key="1">
    <source>
        <dbReference type="ARBA" id="ARBA00004123"/>
    </source>
</evidence>
<evidence type="ECO:0000256" key="6">
    <source>
        <dbReference type="ARBA" id="ARBA00023125"/>
    </source>
</evidence>
<accession>A0A8X7V2D3</accession>
<dbReference type="PROSITE" id="PS51294">
    <property type="entry name" value="HTH_MYB"/>
    <property type="match status" value="1"/>
</dbReference>
<dbReference type="GO" id="GO:0003677">
    <property type="term" value="F:DNA binding"/>
    <property type="evidence" value="ECO:0007669"/>
    <property type="project" value="UniProtKB-KW"/>
</dbReference>
<evidence type="ECO:0000256" key="3">
    <source>
        <dbReference type="ARBA" id="ARBA00022664"/>
    </source>
</evidence>
<dbReference type="OrthoDB" id="1410009at2759"/>
<sequence length="70" mass="8249">MRNMRKGGSWKEGEDAILKAAVMEYGKYQWARVSSRLFRRSAKQCRSRWYQCLDPFISSAYFLVVAKFTS</sequence>
<dbReference type="GO" id="GO:0005681">
    <property type="term" value="C:spliceosomal complex"/>
    <property type="evidence" value="ECO:0007669"/>
    <property type="project" value="UniProtKB-KW"/>
</dbReference>
<keyword evidence="8" id="KW-0539">Nucleus</keyword>
<evidence type="ECO:0000259" key="9">
    <source>
        <dbReference type="PROSITE" id="PS50090"/>
    </source>
</evidence>
<dbReference type="PANTHER" id="PTHR45885:SF1">
    <property type="entry name" value="CELL DIVISION CYCLE 5-LIKE PROTEIN"/>
    <property type="match status" value="1"/>
</dbReference>
<evidence type="ECO:0000256" key="4">
    <source>
        <dbReference type="ARBA" id="ARBA00022728"/>
    </source>
</evidence>
<dbReference type="InterPro" id="IPR047242">
    <property type="entry name" value="CDC5L/Cef1"/>
</dbReference>
<comment type="similarity">
    <text evidence="2">Belongs to the CEF1 family.</text>
</comment>
<feature type="domain" description="HTH myb-type" evidence="10">
    <location>
        <begin position="2"/>
        <end position="57"/>
    </location>
</feature>
<dbReference type="EMBL" id="JAAMPC010000008">
    <property type="protein sequence ID" value="KAG2300915.1"/>
    <property type="molecule type" value="Genomic_DNA"/>
</dbReference>
<dbReference type="Gene3D" id="1.10.10.60">
    <property type="entry name" value="Homeodomain-like"/>
    <property type="match status" value="1"/>
</dbReference>
<evidence type="ECO:0000313" key="12">
    <source>
        <dbReference type="Proteomes" id="UP000886595"/>
    </source>
</evidence>
<evidence type="ECO:0000256" key="7">
    <source>
        <dbReference type="ARBA" id="ARBA00023187"/>
    </source>
</evidence>
<keyword evidence="4" id="KW-0747">Spliceosome</keyword>
<gene>
    <name evidence="11" type="ORF">Bca52824_037387</name>
</gene>
<keyword evidence="7" id="KW-0508">mRNA splicing</keyword>
<keyword evidence="3" id="KW-0507">mRNA processing</keyword>
<dbReference type="GO" id="GO:0000398">
    <property type="term" value="P:mRNA splicing, via spliceosome"/>
    <property type="evidence" value="ECO:0007669"/>
    <property type="project" value="InterPro"/>
</dbReference>
<dbReference type="InterPro" id="IPR009057">
    <property type="entry name" value="Homeodomain-like_sf"/>
</dbReference>
<evidence type="ECO:0000256" key="2">
    <source>
        <dbReference type="ARBA" id="ARBA00010506"/>
    </source>
</evidence>
<dbReference type="InterPro" id="IPR001005">
    <property type="entry name" value="SANT/Myb"/>
</dbReference>